<name>A0A453P3U8_AEGTS</name>
<sequence length="55" mass="6265">LQNWLPRRVMSAWHIAGILHVLEGWSVHECGDDMMDPEKAWSAAIRHGFVPLTKA</sequence>
<keyword evidence="5" id="KW-1185">Reference proteome</keyword>
<evidence type="ECO:0000256" key="1">
    <source>
        <dbReference type="ARBA" id="ARBA00004141"/>
    </source>
</evidence>
<feature type="domain" description="Very-long-chain aldehyde decarbonylase CER1-like C-terminal" evidence="3">
    <location>
        <begin position="3"/>
        <end position="51"/>
    </location>
</feature>
<feature type="chain" id="PRO_5019241949" description="Very-long-chain aldehyde decarbonylase CER1-like C-terminal domain-containing protein" evidence="2">
    <location>
        <begin position="25"/>
        <end position="55"/>
    </location>
</feature>
<evidence type="ECO:0000259" key="3">
    <source>
        <dbReference type="Pfam" id="PF12076"/>
    </source>
</evidence>
<dbReference type="AlphaFoldDB" id="A0A453P3U8"/>
<organism evidence="4 5">
    <name type="scientific">Aegilops tauschii subsp. strangulata</name>
    <name type="common">Goatgrass</name>
    <dbReference type="NCBI Taxonomy" id="200361"/>
    <lineage>
        <taxon>Eukaryota</taxon>
        <taxon>Viridiplantae</taxon>
        <taxon>Streptophyta</taxon>
        <taxon>Embryophyta</taxon>
        <taxon>Tracheophyta</taxon>
        <taxon>Spermatophyta</taxon>
        <taxon>Magnoliopsida</taxon>
        <taxon>Liliopsida</taxon>
        <taxon>Poales</taxon>
        <taxon>Poaceae</taxon>
        <taxon>BOP clade</taxon>
        <taxon>Pooideae</taxon>
        <taxon>Triticodae</taxon>
        <taxon>Triticeae</taxon>
        <taxon>Triticinae</taxon>
        <taxon>Aegilops</taxon>
    </lineage>
</organism>
<accession>A0A453P3U8</accession>
<dbReference type="Pfam" id="PF12076">
    <property type="entry name" value="CER1-like_C"/>
    <property type="match status" value="1"/>
</dbReference>
<protein>
    <recommendedName>
        <fullName evidence="3">Very-long-chain aldehyde decarbonylase CER1-like C-terminal domain-containing protein</fullName>
    </recommendedName>
</protein>
<evidence type="ECO:0000256" key="2">
    <source>
        <dbReference type="SAM" id="SignalP"/>
    </source>
</evidence>
<dbReference type="Gramene" id="AET6Gv20596600.1">
    <property type="protein sequence ID" value="AET6Gv20596600.1"/>
    <property type="gene ID" value="AET6Gv20596600"/>
</dbReference>
<evidence type="ECO:0000313" key="5">
    <source>
        <dbReference type="Proteomes" id="UP000015105"/>
    </source>
</evidence>
<evidence type="ECO:0000313" key="4">
    <source>
        <dbReference type="EnsemblPlants" id="AET6Gv20596600.1"/>
    </source>
</evidence>
<reference evidence="4" key="4">
    <citation type="submission" date="2019-03" db="UniProtKB">
        <authorList>
            <consortium name="EnsemblPlants"/>
        </authorList>
    </citation>
    <scope>IDENTIFICATION</scope>
</reference>
<dbReference type="Proteomes" id="UP000015105">
    <property type="component" value="Chromosome 6D"/>
</dbReference>
<reference evidence="5" key="1">
    <citation type="journal article" date="2014" name="Science">
        <title>Ancient hybridizations among the ancestral genomes of bread wheat.</title>
        <authorList>
            <consortium name="International Wheat Genome Sequencing Consortium,"/>
            <person name="Marcussen T."/>
            <person name="Sandve S.R."/>
            <person name="Heier L."/>
            <person name="Spannagl M."/>
            <person name="Pfeifer M."/>
            <person name="Jakobsen K.S."/>
            <person name="Wulff B.B."/>
            <person name="Steuernagel B."/>
            <person name="Mayer K.F."/>
            <person name="Olsen O.A."/>
        </authorList>
    </citation>
    <scope>NUCLEOTIDE SEQUENCE [LARGE SCALE GENOMIC DNA]</scope>
    <source>
        <strain evidence="5">cv. AL8/78</strain>
    </source>
</reference>
<dbReference type="GO" id="GO:0016020">
    <property type="term" value="C:membrane"/>
    <property type="evidence" value="ECO:0007669"/>
    <property type="project" value="UniProtKB-SubCell"/>
</dbReference>
<reference evidence="5" key="2">
    <citation type="journal article" date="2017" name="Nat. Plants">
        <title>The Aegilops tauschii genome reveals multiple impacts of transposons.</title>
        <authorList>
            <person name="Zhao G."/>
            <person name="Zou C."/>
            <person name="Li K."/>
            <person name="Wang K."/>
            <person name="Li T."/>
            <person name="Gao L."/>
            <person name="Zhang X."/>
            <person name="Wang H."/>
            <person name="Yang Z."/>
            <person name="Liu X."/>
            <person name="Jiang W."/>
            <person name="Mao L."/>
            <person name="Kong X."/>
            <person name="Jiao Y."/>
            <person name="Jia J."/>
        </authorList>
    </citation>
    <scope>NUCLEOTIDE SEQUENCE [LARGE SCALE GENOMIC DNA]</scope>
    <source>
        <strain evidence="5">cv. AL8/78</strain>
    </source>
</reference>
<comment type="subcellular location">
    <subcellularLocation>
        <location evidence="1">Membrane</location>
        <topology evidence="1">Multi-pass membrane protein</topology>
    </subcellularLocation>
</comment>
<dbReference type="EnsemblPlants" id="AET6Gv20596600.1">
    <property type="protein sequence ID" value="AET6Gv20596600.1"/>
    <property type="gene ID" value="AET6Gv20596600"/>
</dbReference>
<feature type="signal peptide" evidence="2">
    <location>
        <begin position="1"/>
        <end position="24"/>
    </location>
</feature>
<proteinExistence type="predicted"/>
<dbReference type="InterPro" id="IPR021940">
    <property type="entry name" value="CER1-like_C"/>
</dbReference>
<reference evidence="4" key="5">
    <citation type="journal article" date="2021" name="G3 (Bethesda)">
        <title>Aegilops tauschii genome assembly Aet v5.0 features greater sequence contiguity and improved annotation.</title>
        <authorList>
            <person name="Wang L."/>
            <person name="Zhu T."/>
            <person name="Rodriguez J.C."/>
            <person name="Deal K.R."/>
            <person name="Dubcovsky J."/>
            <person name="McGuire P.E."/>
            <person name="Lux T."/>
            <person name="Spannagl M."/>
            <person name="Mayer K.F.X."/>
            <person name="Baldrich P."/>
            <person name="Meyers B.C."/>
            <person name="Huo N."/>
            <person name="Gu Y.Q."/>
            <person name="Zhou H."/>
            <person name="Devos K.M."/>
            <person name="Bennetzen J.L."/>
            <person name="Unver T."/>
            <person name="Budak H."/>
            <person name="Gulick P.J."/>
            <person name="Galiba G."/>
            <person name="Kalapos B."/>
            <person name="Nelson D.R."/>
            <person name="Li P."/>
            <person name="You F.M."/>
            <person name="Luo M.C."/>
            <person name="Dvorak J."/>
        </authorList>
    </citation>
    <scope>NUCLEOTIDE SEQUENCE [LARGE SCALE GENOMIC DNA]</scope>
    <source>
        <strain evidence="4">cv. AL8/78</strain>
    </source>
</reference>
<reference evidence="4" key="3">
    <citation type="journal article" date="2017" name="Nature">
        <title>Genome sequence of the progenitor of the wheat D genome Aegilops tauschii.</title>
        <authorList>
            <person name="Luo M.C."/>
            <person name="Gu Y.Q."/>
            <person name="Puiu D."/>
            <person name="Wang H."/>
            <person name="Twardziok S.O."/>
            <person name="Deal K.R."/>
            <person name="Huo N."/>
            <person name="Zhu T."/>
            <person name="Wang L."/>
            <person name="Wang Y."/>
            <person name="McGuire P.E."/>
            <person name="Liu S."/>
            <person name="Long H."/>
            <person name="Ramasamy R.K."/>
            <person name="Rodriguez J.C."/>
            <person name="Van S.L."/>
            <person name="Yuan L."/>
            <person name="Wang Z."/>
            <person name="Xia Z."/>
            <person name="Xiao L."/>
            <person name="Anderson O.D."/>
            <person name="Ouyang S."/>
            <person name="Liang Y."/>
            <person name="Zimin A.V."/>
            <person name="Pertea G."/>
            <person name="Qi P."/>
            <person name="Bennetzen J.L."/>
            <person name="Dai X."/>
            <person name="Dawson M.W."/>
            <person name="Muller H.G."/>
            <person name="Kugler K."/>
            <person name="Rivarola-Duarte L."/>
            <person name="Spannagl M."/>
            <person name="Mayer K.F.X."/>
            <person name="Lu F.H."/>
            <person name="Bevan M.W."/>
            <person name="Leroy P."/>
            <person name="Li P."/>
            <person name="You F.M."/>
            <person name="Sun Q."/>
            <person name="Liu Z."/>
            <person name="Lyons E."/>
            <person name="Wicker T."/>
            <person name="Salzberg S.L."/>
            <person name="Devos K.M."/>
            <person name="Dvorak J."/>
        </authorList>
    </citation>
    <scope>NUCLEOTIDE SEQUENCE [LARGE SCALE GENOMIC DNA]</scope>
    <source>
        <strain evidence="4">cv. AL8/78</strain>
    </source>
</reference>
<keyword evidence="2" id="KW-0732">Signal</keyword>